<evidence type="ECO:0000256" key="1">
    <source>
        <dbReference type="SAM" id="MobiDB-lite"/>
    </source>
</evidence>
<dbReference type="PANTHER" id="PTHR31713">
    <property type="entry name" value="OS02G0177800 PROTEIN"/>
    <property type="match status" value="1"/>
</dbReference>
<dbReference type="PANTHER" id="PTHR31713:SF96">
    <property type="entry name" value="OS02G0562300 PROTEIN"/>
    <property type="match status" value="1"/>
</dbReference>
<evidence type="ECO:0000313" key="3">
    <source>
        <dbReference type="Proteomes" id="UP001491310"/>
    </source>
</evidence>
<keyword evidence="3" id="KW-1185">Reference proteome</keyword>
<feature type="region of interest" description="Disordered" evidence="1">
    <location>
        <begin position="664"/>
        <end position="746"/>
    </location>
</feature>
<dbReference type="Proteomes" id="UP001491310">
    <property type="component" value="Unassembled WGS sequence"/>
</dbReference>
<feature type="compositionally biased region" description="Low complexity" evidence="1">
    <location>
        <begin position="51"/>
        <end position="69"/>
    </location>
</feature>
<accession>A0ABR2Z3H3</accession>
<proteinExistence type="predicted"/>
<name>A0ABR2Z3H3_9CHLO</name>
<gene>
    <name evidence="2" type="ORF">WJX75_004610</name>
</gene>
<organism evidence="2 3">
    <name type="scientific">Coccomyxa subellipsoidea</name>
    <dbReference type="NCBI Taxonomy" id="248742"/>
    <lineage>
        <taxon>Eukaryota</taxon>
        <taxon>Viridiplantae</taxon>
        <taxon>Chlorophyta</taxon>
        <taxon>core chlorophytes</taxon>
        <taxon>Trebouxiophyceae</taxon>
        <taxon>Trebouxiophyceae incertae sedis</taxon>
        <taxon>Coccomyxaceae</taxon>
        <taxon>Coccomyxa</taxon>
    </lineage>
</organism>
<feature type="region of interest" description="Disordered" evidence="1">
    <location>
        <begin position="51"/>
        <end position="82"/>
    </location>
</feature>
<dbReference type="InterPro" id="IPR012416">
    <property type="entry name" value="CBP60"/>
</dbReference>
<feature type="region of interest" description="Disordered" evidence="1">
    <location>
        <begin position="561"/>
        <end position="597"/>
    </location>
</feature>
<sequence length="746" mass="81025">MLSDGEVERVCFRTAEILAPDTALPPAVIQAAVRHALEEVLVTQAASQAATAQQQAAGQPSPRQQPAGANPSPYPATPDLAQPQNGHRNLELVFVHDCRNHGCNLASCVLCKHNPAKWCTGNFAHKYWVGDKLLAKCEGSILVEVIDADTGERMSDEVQGMRIEVCILDGNKYTSRCREAGEQRLEILDECEVMRNQRNEPLLVAGNANNDAENPQVVLKFPHGVPSVSLRDMKVTESSESVLAGTKRPPFRLVCRALSASGVRLPIRPVVSEEFVVVTKRTKNLKKQEIPSLDDPISKLNHIGKETVKKLNELKTSADEAQLQLPIPPELYRITKVREFQALARLSEADGHLQQRIKQLLKLSKEKWDAACDHAKTAVQVDNRMRAWYQKNMAVGLLYTCSLGEVRPDCPVALIQNRDGDGDSMKVIPCEHQLPQQRKQVNEVADAATRCWWDEQHPGWMIFTLGNRHFETLEQIVQFSQGAEVDAGNGMGPDASLEPTKMELGRMYHHDEENGAASLQGEWSRHDGMPRAKHESDAGGHAVDPYNPMSLFRQYMRYRPATTMGQQGPPGRGGLPEEAERAGHGQGGDQERNPFQFLTQRPFGDGGRPLPNADAASIMAALNWQALYSSAMDTSSGMPIGAGAMLSGGSLMCNGSLSSLNLSGLPSLPSTTSMGRGVPGSNPPGQGPPATGGDPDAGSHFPGQGPPTAGGPPDAGASDEEEQQRKRPKTDDPGLEEDRPSSQSTL</sequence>
<dbReference type="EMBL" id="JALJOT010000001">
    <property type="protein sequence ID" value="KAK9918510.1"/>
    <property type="molecule type" value="Genomic_DNA"/>
</dbReference>
<feature type="compositionally biased region" description="Low complexity" evidence="1">
    <location>
        <begin position="688"/>
        <end position="716"/>
    </location>
</feature>
<comment type="caution">
    <text evidence="2">The sequence shown here is derived from an EMBL/GenBank/DDBJ whole genome shotgun (WGS) entry which is preliminary data.</text>
</comment>
<feature type="compositionally biased region" description="Basic and acidic residues" evidence="1">
    <location>
        <begin position="723"/>
        <end position="740"/>
    </location>
</feature>
<protein>
    <submittedName>
        <fullName evidence="2">Uncharacterized protein</fullName>
    </submittedName>
</protein>
<feature type="compositionally biased region" description="Low complexity" evidence="1">
    <location>
        <begin position="664"/>
        <end position="673"/>
    </location>
</feature>
<evidence type="ECO:0000313" key="2">
    <source>
        <dbReference type="EMBL" id="KAK9918510.1"/>
    </source>
</evidence>
<reference evidence="2 3" key="1">
    <citation type="journal article" date="2024" name="Nat. Commun.">
        <title>Phylogenomics reveals the evolutionary origins of lichenization in chlorophyte algae.</title>
        <authorList>
            <person name="Puginier C."/>
            <person name="Libourel C."/>
            <person name="Otte J."/>
            <person name="Skaloud P."/>
            <person name="Haon M."/>
            <person name="Grisel S."/>
            <person name="Petersen M."/>
            <person name="Berrin J.G."/>
            <person name="Delaux P.M."/>
            <person name="Dal Grande F."/>
            <person name="Keller J."/>
        </authorList>
    </citation>
    <scope>NUCLEOTIDE SEQUENCE [LARGE SCALE GENOMIC DNA]</scope>
    <source>
        <strain evidence="2 3">SAG 216-7</strain>
    </source>
</reference>